<evidence type="ECO:0000313" key="5">
    <source>
        <dbReference type="EMBL" id="RFM27065.1"/>
    </source>
</evidence>
<keyword evidence="2" id="KW-0812">Transmembrane</keyword>
<name>A0A3E1NGI7_9BACT</name>
<evidence type="ECO:0000259" key="4">
    <source>
        <dbReference type="Pfam" id="PF19904"/>
    </source>
</evidence>
<keyword evidence="3" id="KW-0732">Signal</keyword>
<protein>
    <submittedName>
        <fullName evidence="5">Tetratricopeptide repeat protein</fullName>
    </submittedName>
</protein>
<evidence type="ECO:0000256" key="2">
    <source>
        <dbReference type="SAM" id="Phobius"/>
    </source>
</evidence>
<sequence>MLVCLCLLAALTPGAYANTNDSLLTRLAATIHAAPQYDAARVKEIQQLTQALQSDHVTDTTIFSSYEKIYEAYKVFNYDSAYTYARRLIQLSRHIGGNNYTAAAKLKLSFILLSAGLYKETYDSLLALSRQPVPDALKGEYYTLWGRYYYDLAGYANDNYHSVNYDIEGSKYLDSALHYYIPGSFEAIYYNGLLNLKRGKTSEASHYLEQLMQQPGLTAHQLALTASTLSAIYQGKGDMDNAISLLIRATVADIESSTKETVAIFHLSELLYKKGDLKHAVMCIESAISNAEFYGARQRKVQASSILPLIEGARISGIEAQKNRLANYAILVTLLVVALVVLAFVVLRQVKKLQLAQQALKAANTLQQQANEQLGQANRQLALVNDELEDANKIKQEYIGYFFNMDSEFYGKLDKIKMTIEQKLHERKYEDIRFVLNKIDARKEKEELLLSFDKIFLKLFPDFVAEVNSLLRDDERIVLKDGELMSTDLRIFALMRMGVTDPEKIAQILEYSVKTIYSYKSRIKNKATMPGDVFEEKIMQVKSVSPRPVSSE</sequence>
<feature type="domain" description="DUF6377" evidence="4">
    <location>
        <begin position="253"/>
        <end position="506"/>
    </location>
</feature>
<keyword evidence="2" id="KW-0472">Membrane</keyword>
<reference evidence="5 6" key="1">
    <citation type="submission" date="2018-08" db="EMBL/GenBank/DDBJ databases">
        <title>Chitinophagaceae sp. K23C18032701, a novel bacterium isolated from forest soil.</title>
        <authorList>
            <person name="Wang C."/>
        </authorList>
    </citation>
    <scope>NUCLEOTIDE SEQUENCE [LARGE SCALE GENOMIC DNA]</scope>
    <source>
        <strain evidence="5 6">K23C18032701</strain>
    </source>
</reference>
<organism evidence="5 6">
    <name type="scientific">Deminuibacter soli</name>
    <dbReference type="NCBI Taxonomy" id="2291815"/>
    <lineage>
        <taxon>Bacteria</taxon>
        <taxon>Pseudomonadati</taxon>
        <taxon>Bacteroidota</taxon>
        <taxon>Chitinophagia</taxon>
        <taxon>Chitinophagales</taxon>
        <taxon>Chitinophagaceae</taxon>
        <taxon>Deminuibacter</taxon>
    </lineage>
</organism>
<evidence type="ECO:0000256" key="3">
    <source>
        <dbReference type="SAM" id="SignalP"/>
    </source>
</evidence>
<feature type="coiled-coil region" evidence="1">
    <location>
        <begin position="353"/>
        <end position="394"/>
    </location>
</feature>
<keyword evidence="6" id="KW-1185">Reference proteome</keyword>
<evidence type="ECO:0000256" key="1">
    <source>
        <dbReference type="SAM" id="Coils"/>
    </source>
</evidence>
<gene>
    <name evidence="5" type="ORF">DXN05_16490</name>
</gene>
<feature type="signal peptide" evidence="3">
    <location>
        <begin position="1"/>
        <end position="17"/>
    </location>
</feature>
<dbReference type="InterPro" id="IPR045957">
    <property type="entry name" value="DUF6377"/>
</dbReference>
<dbReference type="Proteomes" id="UP000261284">
    <property type="component" value="Unassembled WGS sequence"/>
</dbReference>
<evidence type="ECO:0000313" key="6">
    <source>
        <dbReference type="Proteomes" id="UP000261284"/>
    </source>
</evidence>
<keyword evidence="1" id="KW-0175">Coiled coil</keyword>
<dbReference type="SUPFAM" id="SSF48452">
    <property type="entry name" value="TPR-like"/>
    <property type="match status" value="1"/>
</dbReference>
<proteinExistence type="predicted"/>
<feature type="chain" id="PRO_5017756741" evidence="3">
    <location>
        <begin position="18"/>
        <end position="552"/>
    </location>
</feature>
<comment type="caution">
    <text evidence="5">The sequence shown here is derived from an EMBL/GenBank/DDBJ whole genome shotgun (WGS) entry which is preliminary data.</text>
</comment>
<dbReference type="Pfam" id="PF19904">
    <property type="entry name" value="DUF6377"/>
    <property type="match status" value="1"/>
</dbReference>
<dbReference type="EMBL" id="QTJU01000006">
    <property type="protein sequence ID" value="RFM27065.1"/>
    <property type="molecule type" value="Genomic_DNA"/>
</dbReference>
<dbReference type="Gene3D" id="1.25.40.10">
    <property type="entry name" value="Tetratricopeptide repeat domain"/>
    <property type="match status" value="1"/>
</dbReference>
<feature type="transmembrane region" description="Helical" evidence="2">
    <location>
        <begin position="325"/>
        <end position="347"/>
    </location>
</feature>
<dbReference type="InterPro" id="IPR011990">
    <property type="entry name" value="TPR-like_helical_dom_sf"/>
</dbReference>
<accession>A0A3E1NGI7</accession>
<keyword evidence="2" id="KW-1133">Transmembrane helix</keyword>
<dbReference type="AlphaFoldDB" id="A0A3E1NGI7"/>